<protein>
    <recommendedName>
        <fullName evidence="1">PEGA domain-containing protein</fullName>
    </recommendedName>
</protein>
<dbReference type="AlphaFoldDB" id="X1H965"/>
<proteinExistence type="predicted"/>
<dbReference type="PROSITE" id="PS51257">
    <property type="entry name" value="PROKAR_LIPOPROTEIN"/>
    <property type="match status" value="1"/>
</dbReference>
<sequence length="94" mass="10240">MKRKAILTFKILPIFLLALLILSSLLISGCSPLDIIFGPSLGSICVDTYPSGAKIFLNDDDTGETTPCTITNLFKGTYEVKVTFENSSYTETVI</sequence>
<dbReference type="EMBL" id="BARU01005823">
    <property type="protein sequence ID" value="GAH41863.1"/>
    <property type="molecule type" value="Genomic_DNA"/>
</dbReference>
<feature type="domain" description="PEGA" evidence="1">
    <location>
        <begin position="42"/>
        <end position="86"/>
    </location>
</feature>
<gene>
    <name evidence="2" type="ORF">S03H2_11404</name>
</gene>
<comment type="caution">
    <text evidence="2">The sequence shown here is derived from an EMBL/GenBank/DDBJ whole genome shotgun (WGS) entry which is preliminary data.</text>
</comment>
<accession>X1H965</accession>
<evidence type="ECO:0000259" key="1">
    <source>
        <dbReference type="Pfam" id="PF08308"/>
    </source>
</evidence>
<feature type="non-terminal residue" evidence="2">
    <location>
        <position position="94"/>
    </location>
</feature>
<organism evidence="2">
    <name type="scientific">marine sediment metagenome</name>
    <dbReference type="NCBI Taxonomy" id="412755"/>
    <lineage>
        <taxon>unclassified sequences</taxon>
        <taxon>metagenomes</taxon>
        <taxon>ecological metagenomes</taxon>
    </lineage>
</organism>
<evidence type="ECO:0000313" key="2">
    <source>
        <dbReference type="EMBL" id="GAH41863.1"/>
    </source>
</evidence>
<name>X1H965_9ZZZZ</name>
<dbReference type="Pfam" id="PF08308">
    <property type="entry name" value="PEGA"/>
    <property type="match status" value="1"/>
</dbReference>
<dbReference type="InterPro" id="IPR013229">
    <property type="entry name" value="PEGA"/>
</dbReference>
<reference evidence="2" key="1">
    <citation type="journal article" date="2014" name="Front. Microbiol.">
        <title>High frequency of phylogenetically diverse reductive dehalogenase-homologous genes in deep subseafloor sedimentary metagenomes.</title>
        <authorList>
            <person name="Kawai M."/>
            <person name="Futagami T."/>
            <person name="Toyoda A."/>
            <person name="Takaki Y."/>
            <person name="Nishi S."/>
            <person name="Hori S."/>
            <person name="Arai W."/>
            <person name="Tsubouchi T."/>
            <person name="Morono Y."/>
            <person name="Uchiyama I."/>
            <person name="Ito T."/>
            <person name="Fujiyama A."/>
            <person name="Inagaki F."/>
            <person name="Takami H."/>
        </authorList>
    </citation>
    <scope>NUCLEOTIDE SEQUENCE</scope>
    <source>
        <strain evidence="2">Expedition CK06-06</strain>
    </source>
</reference>